<evidence type="ECO:0000259" key="1">
    <source>
        <dbReference type="Pfam" id="PF04248"/>
    </source>
</evidence>
<dbReference type="Pfam" id="PF04248">
    <property type="entry name" value="NTP_transf_9"/>
    <property type="match status" value="2"/>
</dbReference>
<dbReference type="Proteomes" id="UP000244729">
    <property type="component" value="Chromosome"/>
</dbReference>
<evidence type="ECO:0000313" key="3">
    <source>
        <dbReference type="Proteomes" id="UP000244729"/>
    </source>
</evidence>
<dbReference type="EMBL" id="CP028913">
    <property type="protein sequence ID" value="AWB94680.1"/>
    <property type="molecule type" value="Genomic_DNA"/>
</dbReference>
<protein>
    <recommendedName>
        <fullName evidence="1">DUF427 domain-containing protein</fullName>
    </recommendedName>
</protein>
<proteinExistence type="predicted"/>
<dbReference type="AlphaFoldDB" id="A0A2S0WTR0"/>
<dbReference type="KEGG" id="agm:DCE93_02590"/>
<organism evidence="2 3">
    <name type="scientific">Agromyces badenianii</name>
    <dbReference type="NCBI Taxonomy" id="2080742"/>
    <lineage>
        <taxon>Bacteria</taxon>
        <taxon>Bacillati</taxon>
        <taxon>Actinomycetota</taxon>
        <taxon>Actinomycetes</taxon>
        <taxon>Micrococcales</taxon>
        <taxon>Microbacteriaceae</taxon>
        <taxon>Agromyces</taxon>
    </lineage>
</organism>
<name>A0A2S0WTR0_9MICO</name>
<dbReference type="InterPro" id="IPR038694">
    <property type="entry name" value="DUF427_sf"/>
</dbReference>
<dbReference type="InterPro" id="IPR007361">
    <property type="entry name" value="DUF427"/>
</dbReference>
<dbReference type="PANTHER" id="PTHR34310">
    <property type="entry name" value="DUF427 DOMAIN PROTEIN (AFU_ORTHOLOGUE AFUA_3G02220)"/>
    <property type="match status" value="1"/>
</dbReference>
<dbReference type="OrthoDB" id="285364at2"/>
<keyword evidence="3" id="KW-1185">Reference proteome</keyword>
<accession>A0A2S0WTR0</accession>
<feature type="domain" description="DUF427" evidence="1">
    <location>
        <begin position="157"/>
        <end position="246"/>
    </location>
</feature>
<feature type="domain" description="DUF427" evidence="1">
    <location>
        <begin position="31"/>
        <end position="113"/>
    </location>
</feature>
<evidence type="ECO:0000313" key="2">
    <source>
        <dbReference type="EMBL" id="AWB94680.1"/>
    </source>
</evidence>
<reference evidence="2 3" key="1">
    <citation type="submission" date="2018-04" db="EMBL/GenBank/DDBJ databases">
        <authorList>
            <person name="Li J."/>
        </authorList>
    </citation>
    <scope>NUCLEOTIDE SEQUENCE [LARGE SCALE GENOMIC DNA]</scope>
    <source>
        <strain evidence="3">30A</strain>
    </source>
</reference>
<dbReference type="Gene3D" id="2.170.150.40">
    <property type="entry name" value="Domain of unknown function (DUF427)"/>
    <property type="match status" value="2"/>
</dbReference>
<gene>
    <name evidence="2" type="ORF">DCE93_02590</name>
</gene>
<sequence>MTVTSTTENLVRRFAEYPATWSYEPSARWVRGFVGDTAIVDSREQILVWEPRHKVPEYGFPIADVRTELLTPSDAPEPDLAYYRPRRPVRQWFDLRDGDRVIRHAAWQWDLPELEGYLGVTWFPGVLDRWLEEDEVVFAHPRDPHNRVDALPSSRHVVVRHGDRVLAESTSPVVVYETGLPPRYYLPREDVRLELLTPTDTWSECPYKGYATDYWSTEHPEPIADIAWSYPEPSIPAIAGFIAFYSERLEVTVDGQRVTPPAA</sequence>
<dbReference type="PANTHER" id="PTHR34310:SF8">
    <property type="entry name" value="CONSERVED PROTEIN"/>
    <property type="match status" value="1"/>
</dbReference>
<dbReference type="RefSeq" id="WP_108594502.1">
    <property type="nucleotide sequence ID" value="NZ_CP028913.1"/>
</dbReference>